<evidence type="ECO:0000313" key="2">
    <source>
        <dbReference type="Proteomes" id="UP000462435"/>
    </source>
</evidence>
<sequence>MKTLFDQTTQDERYMIALLIGADSNGAHFKNMLREIPSLPGSFTIGEAAKAYCKQIVKFLEKETTA</sequence>
<dbReference type="AlphaFoldDB" id="A0A7V8FVP8"/>
<organism evidence="1 2">
    <name type="scientific">Herbaspirillum frisingense</name>
    <dbReference type="NCBI Taxonomy" id="92645"/>
    <lineage>
        <taxon>Bacteria</taxon>
        <taxon>Pseudomonadati</taxon>
        <taxon>Pseudomonadota</taxon>
        <taxon>Betaproteobacteria</taxon>
        <taxon>Burkholderiales</taxon>
        <taxon>Oxalobacteraceae</taxon>
        <taxon>Herbaspirillum</taxon>
    </lineage>
</organism>
<evidence type="ECO:0000313" key="1">
    <source>
        <dbReference type="EMBL" id="KAF1042585.1"/>
    </source>
</evidence>
<reference evidence="2" key="1">
    <citation type="journal article" date="2020" name="MBio">
        <title>Horizontal gene transfer to a defensive symbiont with a reduced genome amongst a multipartite beetle microbiome.</title>
        <authorList>
            <person name="Waterworth S.C."/>
            <person name="Florez L.V."/>
            <person name="Rees E.R."/>
            <person name="Hertweck C."/>
            <person name="Kaltenpoth M."/>
            <person name="Kwan J.C."/>
        </authorList>
    </citation>
    <scope>NUCLEOTIDE SEQUENCE [LARGE SCALE GENOMIC DNA]</scope>
</reference>
<dbReference type="Proteomes" id="UP000462435">
    <property type="component" value="Unassembled WGS sequence"/>
</dbReference>
<gene>
    <name evidence="1" type="ORF">GAK35_02632</name>
</gene>
<comment type="caution">
    <text evidence="1">The sequence shown here is derived from an EMBL/GenBank/DDBJ whole genome shotgun (WGS) entry which is preliminary data.</text>
</comment>
<dbReference type="EMBL" id="WNDX01000079">
    <property type="protein sequence ID" value="KAF1042585.1"/>
    <property type="molecule type" value="Genomic_DNA"/>
</dbReference>
<proteinExistence type="predicted"/>
<protein>
    <submittedName>
        <fullName evidence="1">Uncharacterized protein</fullName>
    </submittedName>
</protein>
<name>A0A7V8FVP8_9BURK</name>
<accession>A0A7V8FVP8</accession>